<evidence type="ECO:0000313" key="4">
    <source>
        <dbReference type="Proteomes" id="UP001609219"/>
    </source>
</evidence>
<dbReference type="Proteomes" id="UP001609219">
    <property type="component" value="Unassembled WGS sequence"/>
</dbReference>
<comment type="caution">
    <text evidence="1">The sequence shown here is derived from an EMBL/GenBank/DDBJ whole genome shotgun (WGS) entry which is preliminary data.</text>
</comment>
<dbReference type="EMBL" id="JBIMSN010000002">
    <property type="protein sequence ID" value="MFH5226995.1"/>
    <property type="molecule type" value="Genomic_DNA"/>
</dbReference>
<dbReference type="Proteomes" id="UP001609176">
    <property type="component" value="Unassembled WGS sequence"/>
</dbReference>
<accession>A0ABW7K0Q7</accession>
<proteinExistence type="predicted"/>
<organism evidence="1 4">
    <name type="scientific">Antrihabitans spumae</name>
    <dbReference type="NCBI Taxonomy" id="3373370"/>
    <lineage>
        <taxon>Bacteria</taxon>
        <taxon>Bacillati</taxon>
        <taxon>Actinomycetota</taxon>
        <taxon>Actinomycetes</taxon>
        <taxon>Mycobacteriales</taxon>
        <taxon>Nocardiaceae</taxon>
        <taxon>Antrihabitans</taxon>
    </lineage>
</organism>
<evidence type="ECO:0008006" key="5">
    <source>
        <dbReference type="Google" id="ProtNLM"/>
    </source>
</evidence>
<keyword evidence="4" id="KW-1185">Reference proteome</keyword>
<evidence type="ECO:0000313" key="3">
    <source>
        <dbReference type="Proteomes" id="UP001609176"/>
    </source>
</evidence>
<name>A0ABW7K0Q7_9NOCA</name>
<reference evidence="3 4" key="1">
    <citation type="submission" date="2024-10" db="EMBL/GenBank/DDBJ databases">
        <authorList>
            <person name="Riesco R."/>
        </authorList>
    </citation>
    <scope>NUCLEOTIDE SEQUENCE [LARGE SCALE GENOMIC DNA]</scope>
    <source>
        <strain evidence="2 3">NCIMB 15448</strain>
        <strain evidence="1 4">NCIMB 15450</strain>
    </source>
</reference>
<sequence length="110" mass="12012">MEIGEVSTEWVPTACTLPTVDQPLRVAEFDALFAQAVSEVSRPEPERLELTIAASDEEWARELSAKESACCSFFSFAFTRTDAGSLLSISVPPAYVDVLDALARRVTLLT</sequence>
<evidence type="ECO:0000313" key="1">
    <source>
        <dbReference type="EMBL" id="MFH5226995.1"/>
    </source>
</evidence>
<protein>
    <recommendedName>
        <fullName evidence="5">Arsenate reductase</fullName>
    </recommendedName>
</protein>
<dbReference type="EMBL" id="JBIMSP010000015">
    <property type="protein sequence ID" value="MFH5242517.1"/>
    <property type="molecule type" value="Genomic_DNA"/>
</dbReference>
<evidence type="ECO:0000313" key="2">
    <source>
        <dbReference type="EMBL" id="MFH5242517.1"/>
    </source>
</evidence>
<gene>
    <name evidence="2" type="ORF">ACHIPV_11565</name>
    <name evidence="1" type="ORF">ACHIRB_00090</name>
</gene>
<dbReference type="RefSeq" id="WP_395124444.1">
    <property type="nucleotide sequence ID" value="NZ_JBIMSN010000002.1"/>
</dbReference>